<name>A0A7X0JJZ6_9HYPH</name>
<dbReference type="RefSeq" id="WP_246453999.1">
    <property type="nucleotide sequence ID" value="NZ_JACHBU010000004.1"/>
</dbReference>
<keyword evidence="3" id="KW-1185">Reference proteome</keyword>
<evidence type="ECO:0000256" key="1">
    <source>
        <dbReference type="SAM" id="Phobius"/>
    </source>
</evidence>
<organism evidence="2 3">
    <name type="scientific">Rhizobium soli</name>
    <dbReference type="NCBI Taxonomy" id="424798"/>
    <lineage>
        <taxon>Bacteria</taxon>
        <taxon>Pseudomonadati</taxon>
        <taxon>Pseudomonadota</taxon>
        <taxon>Alphaproteobacteria</taxon>
        <taxon>Hyphomicrobiales</taxon>
        <taxon>Rhizobiaceae</taxon>
        <taxon>Rhizobium/Agrobacterium group</taxon>
        <taxon>Rhizobium</taxon>
    </lineage>
</organism>
<dbReference type="EMBL" id="JACHBU010000004">
    <property type="protein sequence ID" value="MBB6508928.1"/>
    <property type="molecule type" value="Genomic_DNA"/>
</dbReference>
<feature type="transmembrane region" description="Helical" evidence="1">
    <location>
        <begin position="152"/>
        <end position="170"/>
    </location>
</feature>
<feature type="transmembrane region" description="Helical" evidence="1">
    <location>
        <begin position="33"/>
        <end position="54"/>
    </location>
</feature>
<sequence length="181" mass="20400">MSIRAASAIAAAKSVTTIPHVEATDYAIARTFVEFLSFSILFILFFAMISAFGLSKFAIPYNPRAIIEFGIIIALFSFGIGLINSFLIALFPIWKFAWGMIARIQIFFSAVYFIPEYMVPQVKEIPAYNPIMLFVALFRLGFYPTYPTHFLSVPYIIGWTCAVLLLGLALEGPLRDMRIHH</sequence>
<feature type="transmembrane region" description="Helical" evidence="1">
    <location>
        <begin position="96"/>
        <end position="115"/>
    </location>
</feature>
<keyword evidence="1" id="KW-0812">Transmembrane</keyword>
<feature type="transmembrane region" description="Helical" evidence="1">
    <location>
        <begin position="127"/>
        <end position="146"/>
    </location>
</feature>
<proteinExistence type="predicted"/>
<accession>A0A7X0JJZ6</accession>
<dbReference type="Proteomes" id="UP000585437">
    <property type="component" value="Unassembled WGS sequence"/>
</dbReference>
<keyword evidence="1" id="KW-0472">Membrane</keyword>
<reference evidence="2 3" key="1">
    <citation type="submission" date="2020-08" db="EMBL/GenBank/DDBJ databases">
        <title>The Agave Microbiome: Exploring the role of microbial communities in plant adaptations to desert environments.</title>
        <authorList>
            <person name="Partida-Martinez L.P."/>
        </authorList>
    </citation>
    <scope>NUCLEOTIDE SEQUENCE [LARGE SCALE GENOMIC DNA]</scope>
    <source>
        <strain evidence="2 3">AS3.12</strain>
    </source>
</reference>
<gene>
    <name evidence="2" type="ORF">F4695_002285</name>
</gene>
<evidence type="ECO:0000313" key="3">
    <source>
        <dbReference type="Proteomes" id="UP000585437"/>
    </source>
</evidence>
<protein>
    <submittedName>
        <fullName evidence="2">Capsular polysaccharide transport system permease protein</fullName>
    </submittedName>
</protein>
<evidence type="ECO:0000313" key="2">
    <source>
        <dbReference type="EMBL" id="MBB6508928.1"/>
    </source>
</evidence>
<keyword evidence="1" id="KW-1133">Transmembrane helix</keyword>
<feature type="transmembrane region" description="Helical" evidence="1">
    <location>
        <begin position="66"/>
        <end position="90"/>
    </location>
</feature>
<dbReference type="AlphaFoldDB" id="A0A7X0JJZ6"/>
<comment type="caution">
    <text evidence="2">The sequence shown here is derived from an EMBL/GenBank/DDBJ whole genome shotgun (WGS) entry which is preliminary data.</text>
</comment>